<dbReference type="PANTHER" id="PTHR37754">
    <property type="entry name" value="CALCIUM ION-BINDING PROTEIN"/>
    <property type="match status" value="1"/>
</dbReference>
<dbReference type="InterPro" id="IPR018247">
    <property type="entry name" value="EF_Hand_1_Ca_BS"/>
</dbReference>
<dbReference type="PROSITE" id="PS00018">
    <property type="entry name" value="EF_HAND_1"/>
    <property type="match status" value="1"/>
</dbReference>
<accession>A0A9I9CNL2</accession>
<proteinExistence type="predicted"/>
<dbReference type="AlphaFoldDB" id="A0A9I9CNL2"/>
<dbReference type="GO" id="GO:0005509">
    <property type="term" value="F:calcium ion binding"/>
    <property type="evidence" value="ECO:0007669"/>
    <property type="project" value="InterPro"/>
</dbReference>
<dbReference type="PANTHER" id="PTHR37754:SF4">
    <property type="entry name" value="EF-HAND DOMAIN-CONTAINING PROTEIN"/>
    <property type="match status" value="1"/>
</dbReference>
<reference evidence="2" key="1">
    <citation type="submission" date="2023-03" db="UniProtKB">
        <authorList>
            <consortium name="EnsemblPlants"/>
        </authorList>
    </citation>
    <scope>IDENTIFICATION</scope>
</reference>
<dbReference type="InterPro" id="IPR002048">
    <property type="entry name" value="EF_hand_dom"/>
</dbReference>
<sequence>MGQALRRFRGQDWKNKQLEMISNKIFDRFHKEKLSFEDLYIATLLVFNDINKYLPGPHIDPPTKERVAELVEIADMTIPSPLSRYSFSNHHCCCYCSRSDTKSDKNENQAIDRDEFLKFIKLLTFESIASVSQRLIITLVVAPTLAVVTKRSTEGIPGLGKMVQKVPSSAYALLVTLAALLFQNSNQQLLK</sequence>
<feature type="domain" description="EF-hand" evidence="1">
    <location>
        <begin position="104"/>
        <end position="126"/>
    </location>
</feature>
<dbReference type="EnsemblPlants" id="MELO3C006223.2.1">
    <property type="protein sequence ID" value="MELO3C006223.2.1"/>
    <property type="gene ID" value="MELO3C006223.2"/>
</dbReference>
<evidence type="ECO:0000313" key="2">
    <source>
        <dbReference type="EnsemblPlants" id="MELO3C006223.2.1"/>
    </source>
</evidence>
<protein>
    <recommendedName>
        <fullName evidence="1">EF-hand domain-containing protein</fullName>
    </recommendedName>
</protein>
<evidence type="ECO:0000259" key="1">
    <source>
        <dbReference type="PROSITE" id="PS50222"/>
    </source>
</evidence>
<name>A0A9I9CNL2_CUCME</name>
<dbReference type="Gramene" id="MELO3C006223.2.1">
    <property type="protein sequence ID" value="MELO3C006223.2.1"/>
    <property type="gene ID" value="MELO3C006223.2"/>
</dbReference>
<dbReference type="PROSITE" id="PS50222">
    <property type="entry name" value="EF_HAND_2"/>
    <property type="match status" value="1"/>
</dbReference>
<organism evidence="2">
    <name type="scientific">Cucumis melo</name>
    <name type="common">Muskmelon</name>
    <dbReference type="NCBI Taxonomy" id="3656"/>
    <lineage>
        <taxon>Eukaryota</taxon>
        <taxon>Viridiplantae</taxon>
        <taxon>Streptophyta</taxon>
        <taxon>Embryophyta</taxon>
        <taxon>Tracheophyta</taxon>
        <taxon>Spermatophyta</taxon>
        <taxon>Magnoliopsida</taxon>
        <taxon>eudicotyledons</taxon>
        <taxon>Gunneridae</taxon>
        <taxon>Pentapetalae</taxon>
        <taxon>rosids</taxon>
        <taxon>fabids</taxon>
        <taxon>Cucurbitales</taxon>
        <taxon>Cucurbitaceae</taxon>
        <taxon>Benincaseae</taxon>
        <taxon>Cucumis</taxon>
    </lineage>
</organism>